<dbReference type="AlphaFoldDB" id="A0A0B8QCE5"/>
<gene>
    <name evidence="2" type="ORF">JCM19241_950</name>
</gene>
<reference evidence="2 3" key="1">
    <citation type="submission" date="2015-01" db="EMBL/GenBank/DDBJ databases">
        <title>Vibrio sp. C94 JCM 19241 whole genome shotgun sequence.</title>
        <authorList>
            <person name="Sawabe T."/>
            <person name="Meirelles P."/>
            <person name="Feng G."/>
            <person name="Sayaka M."/>
            <person name="Hattori M."/>
            <person name="Ohkuma M."/>
        </authorList>
    </citation>
    <scope>NUCLEOTIDE SEQUENCE [LARGE SCALE GENOMIC DNA]</scope>
    <source>
        <strain evidence="3">JCM 19241</strain>
    </source>
</reference>
<organism evidence="2 3">
    <name type="scientific">Vibrio ishigakensis</name>
    <dbReference type="NCBI Taxonomy" id="1481914"/>
    <lineage>
        <taxon>Bacteria</taxon>
        <taxon>Pseudomonadati</taxon>
        <taxon>Pseudomonadota</taxon>
        <taxon>Gammaproteobacteria</taxon>
        <taxon>Vibrionales</taxon>
        <taxon>Vibrionaceae</taxon>
        <taxon>Vibrio</taxon>
    </lineage>
</organism>
<evidence type="ECO:0000256" key="1">
    <source>
        <dbReference type="SAM" id="MobiDB-lite"/>
    </source>
</evidence>
<name>A0A0B8QCE5_9VIBR</name>
<evidence type="ECO:0000313" key="2">
    <source>
        <dbReference type="EMBL" id="GAM74607.1"/>
    </source>
</evidence>
<feature type="compositionally biased region" description="Basic and acidic residues" evidence="1">
    <location>
        <begin position="113"/>
        <end position="126"/>
    </location>
</feature>
<sequence>MQVGMQFETNKHGLVTVIEYYNTHTVVVAFQNTGNIRATTAAKLRRGDIVDRNVPAQSSMVGSKIMSASHGQLTIVKVESSNIVVLESEDGEEVRMLMAKVKKFQETYAQLHSEPHNDDAENKPKSLDSLTKRSKKTKDVNKMLKNMIKNYGE</sequence>
<reference evidence="2 3" key="2">
    <citation type="submission" date="2015-01" db="EMBL/GenBank/DDBJ databases">
        <authorList>
            <consortium name="NBRP consortium"/>
            <person name="Sawabe T."/>
            <person name="Meirelles P."/>
            <person name="Feng G."/>
            <person name="Sayaka M."/>
            <person name="Hattori M."/>
            <person name="Ohkuma M."/>
        </authorList>
    </citation>
    <scope>NUCLEOTIDE SEQUENCE [LARGE SCALE GENOMIC DNA]</scope>
    <source>
        <strain evidence="3">JCM 19241</strain>
    </source>
</reference>
<dbReference type="EMBL" id="BBSC01000003">
    <property type="protein sequence ID" value="GAM74607.1"/>
    <property type="molecule type" value="Genomic_DNA"/>
</dbReference>
<dbReference type="Proteomes" id="UP000031666">
    <property type="component" value="Unassembled WGS sequence"/>
</dbReference>
<feature type="region of interest" description="Disordered" evidence="1">
    <location>
        <begin position="112"/>
        <end position="141"/>
    </location>
</feature>
<evidence type="ECO:0000313" key="3">
    <source>
        <dbReference type="Proteomes" id="UP000031666"/>
    </source>
</evidence>
<comment type="caution">
    <text evidence="2">The sequence shown here is derived from an EMBL/GenBank/DDBJ whole genome shotgun (WGS) entry which is preliminary data.</text>
</comment>
<accession>A0A0B8QCE5</accession>
<proteinExistence type="predicted"/>
<dbReference type="STRING" id="1481914.JCM19241_950"/>
<protein>
    <submittedName>
        <fullName evidence="2">Uncharacterized protein</fullName>
    </submittedName>
</protein>